<evidence type="ECO:0000256" key="4">
    <source>
        <dbReference type="SAM" id="MobiDB-lite"/>
    </source>
</evidence>
<evidence type="ECO:0000313" key="6">
    <source>
        <dbReference type="EMBL" id="PHT45541.1"/>
    </source>
</evidence>
<dbReference type="OrthoDB" id="1930729at2759"/>
<dbReference type="EMBL" id="MLFT02000006">
    <property type="protein sequence ID" value="PHT45541.1"/>
    <property type="molecule type" value="Genomic_DNA"/>
</dbReference>
<keyword evidence="7" id="KW-1185">Reference proteome</keyword>
<feature type="domain" description="Ubiquitin-like protease family profile" evidence="5">
    <location>
        <begin position="330"/>
        <end position="365"/>
    </location>
</feature>
<dbReference type="InterPro" id="IPR038765">
    <property type="entry name" value="Papain-like_cys_pep_sf"/>
</dbReference>
<evidence type="ECO:0000313" key="7">
    <source>
        <dbReference type="Proteomes" id="UP000224567"/>
    </source>
</evidence>
<reference evidence="6 7" key="1">
    <citation type="journal article" date="2017" name="Genome Biol.">
        <title>New reference genome sequences of hot pepper reveal the massive evolution of plant disease-resistance genes by retroduplication.</title>
        <authorList>
            <person name="Kim S."/>
            <person name="Park J."/>
            <person name="Yeom S.I."/>
            <person name="Kim Y.M."/>
            <person name="Seo E."/>
            <person name="Kim K.T."/>
            <person name="Kim M.S."/>
            <person name="Lee J.M."/>
            <person name="Cheong K."/>
            <person name="Shin H.S."/>
            <person name="Kim S.B."/>
            <person name="Han K."/>
            <person name="Lee J."/>
            <person name="Park M."/>
            <person name="Lee H.A."/>
            <person name="Lee H.Y."/>
            <person name="Lee Y."/>
            <person name="Oh S."/>
            <person name="Lee J.H."/>
            <person name="Choi E."/>
            <person name="Choi E."/>
            <person name="Lee S.E."/>
            <person name="Jeon J."/>
            <person name="Kim H."/>
            <person name="Choi G."/>
            <person name="Song H."/>
            <person name="Lee J."/>
            <person name="Lee S.C."/>
            <person name="Kwon J.K."/>
            <person name="Lee H.Y."/>
            <person name="Koo N."/>
            <person name="Hong Y."/>
            <person name="Kim R.W."/>
            <person name="Kang W.H."/>
            <person name="Huh J.H."/>
            <person name="Kang B.C."/>
            <person name="Yang T.J."/>
            <person name="Lee Y.H."/>
            <person name="Bennetzen J.L."/>
            <person name="Choi D."/>
        </authorList>
    </citation>
    <scope>NUCLEOTIDE SEQUENCE [LARGE SCALE GENOMIC DNA]</scope>
    <source>
        <strain evidence="7">cv. PBC81</strain>
    </source>
</reference>
<dbReference type="AlphaFoldDB" id="A0A2G2WJY6"/>
<dbReference type="Gene3D" id="3.40.395.10">
    <property type="entry name" value="Adenoviral Proteinase, Chain A"/>
    <property type="match status" value="1"/>
</dbReference>
<comment type="similarity">
    <text evidence="1">Belongs to the peptidase C48 family.</text>
</comment>
<proteinExistence type="inferred from homology"/>
<accession>A0A2G2WJY6</accession>
<comment type="caution">
    <text evidence="6">The sequence shown here is derived from an EMBL/GenBank/DDBJ whole genome shotgun (WGS) entry which is preliminary data.</text>
</comment>
<keyword evidence="3" id="KW-0378">Hydrolase</keyword>
<dbReference type="Proteomes" id="UP000224567">
    <property type="component" value="Unassembled WGS sequence"/>
</dbReference>
<dbReference type="SUPFAM" id="SSF54001">
    <property type="entry name" value="Cysteine proteinases"/>
    <property type="match status" value="1"/>
</dbReference>
<dbReference type="PANTHER" id="PTHR31470:SF46">
    <property type="entry name" value="ULP1 PROTEASE FAMILY, C-TERMINAL CATALYTIC DOMAIN CONTAINING PROTEIN"/>
    <property type="match status" value="1"/>
</dbReference>
<sequence>MSLCHLTPFDWLLNLNEISTSFVMLRRLIGLEFDWDTFKISDLFLFFPMVYSSVATDNMTLKRKEIESSPSKGTSAEAQLHPPLYELALQKLSQSGAEDNEHGKKKSFKRNDTNANSPSVKELVKTFSIDHYPMRMQCDGSTDLTGDLMVKKSCFGQYLDLPENNSAHFQIKMVYDILKHRFMYENKDFSPDFATSRECSACKCQDYKAKHDGVINAINALTASVKKKSKKGVIPSKRISYPDTPLEIKAAKRRRKDISKVNVIVEATAEEHNITVDNPSTTSKEKKKVEPVSLYCQQQPKVSRNEECLINIIKGFSISGGLPWHLVYEVYIPINYGNEFLWVLAIVVLKKRHIRVYDSMSRRRRSRPSPEKRKLAKLLPT</sequence>
<name>A0A2G2WJY6_CAPBA</name>
<evidence type="ECO:0000256" key="3">
    <source>
        <dbReference type="ARBA" id="ARBA00022801"/>
    </source>
</evidence>
<evidence type="ECO:0000259" key="5">
    <source>
        <dbReference type="Pfam" id="PF02902"/>
    </source>
</evidence>
<gene>
    <name evidence="6" type="ORF">CQW23_14699</name>
</gene>
<organism evidence="6 7">
    <name type="scientific">Capsicum baccatum</name>
    <name type="common">Peruvian pepper</name>
    <dbReference type="NCBI Taxonomy" id="33114"/>
    <lineage>
        <taxon>Eukaryota</taxon>
        <taxon>Viridiplantae</taxon>
        <taxon>Streptophyta</taxon>
        <taxon>Embryophyta</taxon>
        <taxon>Tracheophyta</taxon>
        <taxon>Spermatophyta</taxon>
        <taxon>Magnoliopsida</taxon>
        <taxon>eudicotyledons</taxon>
        <taxon>Gunneridae</taxon>
        <taxon>Pentapetalae</taxon>
        <taxon>asterids</taxon>
        <taxon>lamiids</taxon>
        <taxon>Solanales</taxon>
        <taxon>Solanaceae</taxon>
        <taxon>Solanoideae</taxon>
        <taxon>Capsiceae</taxon>
        <taxon>Capsicum</taxon>
    </lineage>
</organism>
<dbReference type="PANTHER" id="PTHR31470">
    <property type="entry name" value="CYSTEINE PROTEINASES SUPERFAMILY PROTEIN-RELATED-RELATED"/>
    <property type="match status" value="1"/>
</dbReference>
<evidence type="ECO:0000256" key="1">
    <source>
        <dbReference type="ARBA" id="ARBA00005234"/>
    </source>
</evidence>
<dbReference type="GO" id="GO:0006508">
    <property type="term" value="P:proteolysis"/>
    <property type="evidence" value="ECO:0007669"/>
    <property type="project" value="UniProtKB-KW"/>
</dbReference>
<evidence type="ECO:0000256" key="2">
    <source>
        <dbReference type="ARBA" id="ARBA00022670"/>
    </source>
</evidence>
<feature type="region of interest" description="Disordered" evidence="4">
    <location>
        <begin position="96"/>
        <end position="117"/>
    </location>
</feature>
<feature type="region of interest" description="Disordered" evidence="4">
    <location>
        <begin position="360"/>
        <end position="381"/>
    </location>
</feature>
<dbReference type="Pfam" id="PF02902">
    <property type="entry name" value="Peptidase_C48"/>
    <property type="match status" value="1"/>
</dbReference>
<dbReference type="GO" id="GO:0008234">
    <property type="term" value="F:cysteine-type peptidase activity"/>
    <property type="evidence" value="ECO:0007669"/>
    <property type="project" value="InterPro"/>
</dbReference>
<keyword evidence="2" id="KW-0645">Protease</keyword>
<protein>
    <recommendedName>
        <fullName evidence="5">Ubiquitin-like protease family profile domain-containing protein</fullName>
    </recommendedName>
</protein>
<dbReference type="InterPro" id="IPR003653">
    <property type="entry name" value="Peptidase_C48_C"/>
</dbReference>
<reference evidence="7" key="2">
    <citation type="journal article" date="2017" name="J. Anim. Genet.">
        <title>Multiple reference genome sequences of hot pepper reveal the massive evolution of plant disease resistance genes by retroduplication.</title>
        <authorList>
            <person name="Kim S."/>
            <person name="Park J."/>
            <person name="Yeom S.-I."/>
            <person name="Kim Y.-M."/>
            <person name="Seo E."/>
            <person name="Kim K.-T."/>
            <person name="Kim M.-S."/>
            <person name="Lee J.M."/>
            <person name="Cheong K."/>
            <person name="Shin H.-S."/>
            <person name="Kim S.-B."/>
            <person name="Han K."/>
            <person name="Lee J."/>
            <person name="Park M."/>
            <person name="Lee H.-A."/>
            <person name="Lee H.-Y."/>
            <person name="Lee Y."/>
            <person name="Oh S."/>
            <person name="Lee J.H."/>
            <person name="Choi E."/>
            <person name="Choi E."/>
            <person name="Lee S.E."/>
            <person name="Jeon J."/>
            <person name="Kim H."/>
            <person name="Choi G."/>
            <person name="Song H."/>
            <person name="Lee J."/>
            <person name="Lee S.-C."/>
            <person name="Kwon J.-K."/>
            <person name="Lee H.-Y."/>
            <person name="Koo N."/>
            <person name="Hong Y."/>
            <person name="Kim R.W."/>
            <person name="Kang W.-H."/>
            <person name="Huh J.H."/>
            <person name="Kang B.-C."/>
            <person name="Yang T.-J."/>
            <person name="Lee Y.-H."/>
            <person name="Bennetzen J.L."/>
            <person name="Choi D."/>
        </authorList>
    </citation>
    <scope>NUCLEOTIDE SEQUENCE [LARGE SCALE GENOMIC DNA]</scope>
    <source>
        <strain evidence="7">cv. PBC81</strain>
    </source>
</reference>